<dbReference type="EMBL" id="JBHUFV010000061">
    <property type="protein sequence ID" value="MFD1937955.1"/>
    <property type="molecule type" value="Genomic_DNA"/>
</dbReference>
<gene>
    <name evidence="2" type="ORF">ACFSKW_41430</name>
</gene>
<comment type="caution">
    <text evidence="2">The sequence shown here is derived from an EMBL/GenBank/DDBJ whole genome shotgun (WGS) entry which is preliminary data.</text>
</comment>
<name>A0ABW4T7L8_9ACTN</name>
<evidence type="ECO:0000313" key="3">
    <source>
        <dbReference type="Proteomes" id="UP001597368"/>
    </source>
</evidence>
<evidence type="ECO:0000256" key="1">
    <source>
        <dbReference type="SAM" id="MobiDB-lite"/>
    </source>
</evidence>
<dbReference type="Pfam" id="PF05991">
    <property type="entry name" value="NYN_YacP"/>
    <property type="match status" value="1"/>
</dbReference>
<organism evidence="2 3">
    <name type="scientific">Nonomuraea mangrovi</name>
    <dbReference type="NCBI Taxonomy" id="2316207"/>
    <lineage>
        <taxon>Bacteria</taxon>
        <taxon>Bacillati</taxon>
        <taxon>Actinomycetota</taxon>
        <taxon>Actinomycetes</taxon>
        <taxon>Streptosporangiales</taxon>
        <taxon>Streptosporangiaceae</taxon>
        <taxon>Nonomuraea</taxon>
    </lineage>
</organism>
<feature type="region of interest" description="Disordered" evidence="1">
    <location>
        <begin position="136"/>
        <end position="161"/>
    </location>
</feature>
<dbReference type="PANTHER" id="PTHR34547:SF1">
    <property type="entry name" value="YACP-LIKE NYN DOMAIN PROTEIN"/>
    <property type="match status" value="1"/>
</dbReference>
<dbReference type="RefSeq" id="WP_379579587.1">
    <property type="nucleotide sequence ID" value="NZ_JBHUFV010000061.1"/>
</dbReference>
<dbReference type="PANTHER" id="PTHR34547">
    <property type="entry name" value="YACP-LIKE NYN DOMAIN PROTEIN"/>
    <property type="match status" value="1"/>
</dbReference>
<sequence length="421" mass="45192">MVDLAAQLLGTMPATAVPPPLRGIAKFDPRKRAKLGSAPIAAQLENDKKFREAVAESIEKGWPELVASLAEGNAPPAADPVLVAAAAYLTRPPGWAEMVEMARVDLEQSAVAAEGSAQEATVTRLREQLAAQKTAAKEESERLREQLKASRAENSDLRRKLHDARERLKAADRRADEMAHAAEEAKLAASTAGSAGESELRRLKERLADVERQLEASRRAAREGRSVEDSRIRVLLDALQDASAGLRRELALPTTISRPADSVAAVAPGVPTVRGVPARALADDDPQLLDQLLALPQVHLIIDGYNVTKTGYGTLTLADQRNRLMTGLGGLVAQTRVEVTVVFDGAELNAPVQVVAPRGVRVMFSAPGEIADDLIRQLVRAEPQGRAIAVVSSDREVAESVRRMGARPVQSALLLRRLGRA</sequence>
<accession>A0ABW4T7L8</accession>
<dbReference type="InterPro" id="IPR010298">
    <property type="entry name" value="YacP-like"/>
</dbReference>
<keyword evidence="3" id="KW-1185">Reference proteome</keyword>
<reference evidence="3" key="1">
    <citation type="journal article" date="2019" name="Int. J. Syst. Evol. Microbiol.">
        <title>The Global Catalogue of Microorganisms (GCM) 10K type strain sequencing project: providing services to taxonomists for standard genome sequencing and annotation.</title>
        <authorList>
            <consortium name="The Broad Institute Genomics Platform"/>
            <consortium name="The Broad Institute Genome Sequencing Center for Infectious Disease"/>
            <person name="Wu L."/>
            <person name="Ma J."/>
        </authorList>
    </citation>
    <scope>NUCLEOTIDE SEQUENCE [LARGE SCALE GENOMIC DNA]</scope>
    <source>
        <strain evidence="3">ICMP 6774ER</strain>
    </source>
</reference>
<dbReference type="Proteomes" id="UP001597368">
    <property type="component" value="Unassembled WGS sequence"/>
</dbReference>
<evidence type="ECO:0000313" key="2">
    <source>
        <dbReference type="EMBL" id="MFD1937955.1"/>
    </source>
</evidence>
<protein>
    <submittedName>
        <fullName evidence="2">NYN domain-containing protein</fullName>
    </submittedName>
</protein>
<proteinExistence type="predicted"/>